<feature type="domain" description="Peptidase S33 tripeptidyl aminopeptidase-like C-terminal" evidence="1">
    <location>
        <begin position="371"/>
        <end position="432"/>
    </location>
</feature>
<dbReference type="Pfam" id="PF08386">
    <property type="entry name" value="Abhydrolase_4"/>
    <property type="match status" value="1"/>
</dbReference>
<reference evidence="2" key="1">
    <citation type="submission" date="2023-06" db="EMBL/GenBank/DDBJ databases">
        <authorList>
            <consortium name="Lawrence Berkeley National Laboratory"/>
            <person name="Ahrendt S."/>
            <person name="Sahu N."/>
            <person name="Indic B."/>
            <person name="Wong-Bajracharya J."/>
            <person name="Merenyi Z."/>
            <person name="Ke H.-M."/>
            <person name="Monk M."/>
            <person name="Kocsube S."/>
            <person name="Drula E."/>
            <person name="Lipzen A."/>
            <person name="Balint B."/>
            <person name="Henrissat B."/>
            <person name="Andreopoulos B."/>
            <person name="Martin F.M."/>
            <person name="Harder C.B."/>
            <person name="Rigling D."/>
            <person name="Ford K.L."/>
            <person name="Foster G.D."/>
            <person name="Pangilinan J."/>
            <person name="Papanicolaou A."/>
            <person name="Barry K."/>
            <person name="LaButti K."/>
            <person name="Viragh M."/>
            <person name="Koriabine M."/>
            <person name="Yan M."/>
            <person name="Riley R."/>
            <person name="Champramary S."/>
            <person name="Plett K.L."/>
            <person name="Tsai I.J."/>
            <person name="Slot J."/>
            <person name="Sipos G."/>
            <person name="Plett J."/>
            <person name="Nagy L.G."/>
            <person name="Grigoriev I.V."/>
        </authorList>
    </citation>
    <scope>NUCLEOTIDE SEQUENCE</scope>
    <source>
        <strain evidence="2">HWK02</strain>
    </source>
</reference>
<dbReference type="SUPFAM" id="SSF53474">
    <property type="entry name" value="alpha/beta-Hydrolases"/>
    <property type="match status" value="1"/>
</dbReference>
<dbReference type="Proteomes" id="UP001175228">
    <property type="component" value="Unassembled WGS sequence"/>
</dbReference>
<dbReference type="AlphaFoldDB" id="A0AA39UL06"/>
<name>A0AA39UL06_9AGAR</name>
<sequence length="442" mass="48538">MNYVFQHAHGPADVETHTNDFLSFTFSGFFLTSILFQTVWAHTDFDWSTIEPTSNLSWVNCYSNYQFSAQLKVPIDYSDEGGDKTALAVIKLSVQSETKYKGVVMMNLGGPGVSGVTTLVSEGPVLVSIIGNQYDIISFDPCGVSNSTPRVEFFSSKEEHSLWLASSNHFTWAVNDPSDQIPELWASAQVYWGFFYGMVLGPTFTAMFPDKIERMILDGVAEMDGYYSIIDTEKDLLSFFDSCVAPGPDTCAFYTLTSKAISNQLNAICQSLLTKPVPVISSSFYGVIDSTVLQMTIRSTLYAPYISFSVLAEGLASLVAGNSSIIYTMQAMYDPPSVYNDSWEVDVAISCSNALSITESLEDLLVYWDRNMADPITPLFMAHKTSSTFPGSIVLAQNSSGHTSLVASSVCMHGYMQVYFQNGTLPDDGVVCDVETELFPGL</sequence>
<protein>
    <recommendedName>
        <fullName evidence="1">Peptidase S33 tripeptidyl aminopeptidase-like C-terminal domain-containing protein</fullName>
    </recommendedName>
</protein>
<accession>A0AA39UL06</accession>
<comment type="caution">
    <text evidence="2">The sequence shown here is derived from an EMBL/GenBank/DDBJ whole genome shotgun (WGS) entry which is preliminary data.</text>
</comment>
<dbReference type="EMBL" id="JAUEPU010000023">
    <property type="protein sequence ID" value="KAK0493692.1"/>
    <property type="molecule type" value="Genomic_DNA"/>
</dbReference>
<gene>
    <name evidence="2" type="ORF">EDD18DRAFT_1356148</name>
</gene>
<evidence type="ECO:0000313" key="3">
    <source>
        <dbReference type="Proteomes" id="UP001175228"/>
    </source>
</evidence>
<evidence type="ECO:0000259" key="1">
    <source>
        <dbReference type="Pfam" id="PF08386"/>
    </source>
</evidence>
<organism evidence="2 3">
    <name type="scientific">Armillaria luteobubalina</name>
    <dbReference type="NCBI Taxonomy" id="153913"/>
    <lineage>
        <taxon>Eukaryota</taxon>
        <taxon>Fungi</taxon>
        <taxon>Dikarya</taxon>
        <taxon>Basidiomycota</taxon>
        <taxon>Agaricomycotina</taxon>
        <taxon>Agaricomycetes</taxon>
        <taxon>Agaricomycetidae</taxon>
        <taxon>Agaricales</taxon>
        <taxon>Marasmiineae</taxon>
        <taxon>Physalacriaceae</taxon>
        <taxon>Armillaria</taxon>
    </lineage>
</organism>
<dbReference type="InterPro" id="IPR029058">
    <property type="entry name" value="AB_hydrolase_fold"/>
</dbReference>
<evidence type="ECO:0000313" key="2">
    <source>
        <dbReference type="EMBL" id="KAK0493692.1"/>
    </source>
</evidence>
<dbReference type="InterPro" id="IPR013595">
    <property type="entry name" value="Pept_S33_TAP-like_C"/>
</dbReference>
<proteinExistence type="predicted"/>
<keyword evidence="3" id="KW-1185">Reference proteome</keyword>